<evidence type="ECO:0000313" key="3">
    <source>
        <dbReference type="Proteomes" id="UP000294599"/>
    </source>
</evidence>
<evidence type="ECO:0000313" key="2">
    <source>
        <dbReference type="EMBL" id="TCS93788.1"/>
    </source>
</evidence>
<proteinExistence type="predicted"/>
<keyword evidence="1" id="KW-0472">Membrane</keyword>
<accession>A0A4R3L4A2</accession>
<feature type="transmembrane region" description="Helical" evidence="1">
    <location>
        <begin position="12"/>
        <end position="34"/>
    </location>
</feature>
<dbReference type="AlphaFoldDB" id="A0A4R3L4A2"/>
<evidence type="ECO:0000256" key="1">
    <source>
        <dbReference type="SAM" id="Phobius"/>
    </source>
</evidence>
<keyword evidence="3" id="KW-1185">Reference proteome</keyword>
<dbReference type="EMBL" id="SMAF01000025">
    <property type="protein sequence ID" value="TCS93788.1"/>
    <property type="molecule type" value="Genomic_DNA"/>
</dbReference>
<keyword evidence="1" id="KW-0812">Transmembrane</keyword>
<sequence>MTGKDSRRGVRITVTVLVLIALAVYAGFILRGVLNA</sequence>
<protein>
    <submittedName>
        <fullName evidence="2">Uncharacterized protein</fullName>
    </submittedName>
</protein>
<organism evidence="2 3">
    <name type="scientific">Pseudofulvimonas gallinarii</name>
    <dbReference type="NCBI Taxonomy" id="634155"/>
    <lineage>
        <taxon>Bacteria</taxon>
        <taxon>Pseudomonadati</taxon>
        <taxon>Pseudomonadota</taxon>
        <taxon>Gammaproteobacteria</taxon>
        <taxon>Lysobacterales</taxon>
        <taxon>Rhodanobacteraceae</taxon>
        <taxon>Pseudofulvimonas</taxon>
    </lineage>
</organism>
<name>A0A4R3L4A2_9GAMM</name>
<gene>
    <name evidence="2" type="ORF">EDC25_12543</name>
</gene>
<comment type="caution">
    <text evidence="2">The sequence shown here is derived from an EMBL/GenBank/DDBJ whole genome shotgun (WGS) entry which is preliminary data.</text>
</comment>
<dbReference type="Proteomes" id="UP000294599">
    <property type="component" value="Unassembled WGS sequence"/>
</dbReference>
<keyword evidence="1" id="KW-1133">Transmembrane helix</keyword>
<reference evidence="2 3" key="1">
    <citation type="submission" date="2019-03" db="EMBL/GenBank/DDBJ databases">
        <title>Genomic Encyclopedia of Type Strains, Phase IV (KMG-IV): sequencing the most valuable type-strain genomes for metagenomic binning, comparative biology and taxonomic classification.</title>
        <authorList>
            <person name="Goeker M."/>
        </authorList>
    </citation>
    <scope>NUCLEOTIDE SEQUENCE [LARGE SCALE GENOMIC DNA]</scope>
    <source>
        <strain evidence="2 3">DSM 21944</strain>
    </source>
</reference>